<comment type="similarity">
    <text evidence="8">Belongs to the MntP (TC 9.B.29) family.</text>
</comment>
<evidence type="ECO:0000256" key="6">
    <source>
        <dbReference type="ARBA" id="ARBA00023136"/>
    </source>
</evidence>
<comment type="function">
    <text evidence="8">Probably functions as a manganese efflux pump.</text>
</comment>
<accession>A0A1U7LZW1</accession>
<proteinExistence type="inferred from homology"/>
<evidence type="ECO:0000313" key="10">
    <source>
        <dbReference type="Proteomes" id="UP000187166"/>
    </source>
</evidence>
<dbReference type="EMBL" id="MJIH01000001">
    <property type="protein sequence ID" value="OLR64961.1"/>
    <property type="molecule type" value="Genomic_DNA"/>
</dbReference>
<evidence type="ECO:0000256" key="3">
    <source>
        <dbReference type="ARBA" id="ARBA00022692"/>
    </source>
</evidence>
<keyword evidence="4 8" id="KW-1133">Transmembrane helix</keyword>
<dbReference type="InterPro" id="IPR022929">
    <property type="entry name" value="Put_MntP"/>
</dbReference>
<keyword evidence="10" id="KW-1185">Reference proteome</keyword>
<dbReference type="HAMAP" id="MF_01521">
    <property type="entry name" value="MntP_pump"/>
    <property type="match status" value="1"/>
</dbReference>
<keyword evidence="5 8" id="KW-0406">Ion transport</keyword>
<protein>
    <recommendedName>
        <fullName evidence="8">Putative manganese efflux pump MntP</fullName>
    </recommendedName>
</protein>
<evidence type="ECO:0000256" key="4">
    <source>
        <dbReference type="ARBA" id="ARBA00022989"/>
    </source>
</evidence>
<keyword evidence="2 8" id="KW-1003">Cell membrane</keyword>
<comment type="subcellular location">
    <subcellularLocation>
        <location evidence="8">Cell membrane</location>
        <topology evidence="8">Multi-pass membrane protein</topology>
    </subcellularLocation>
</comment>
<keyword evidence="6 8" id="KW-0472">Membrane</keyword>
<dbReference type="PANTHER" id="PTHR35529">
    <property type="entry name" value="MANGANESE EFFLUX PUMP MNTP-RELATED"/>
    <property type="match status" value="1"/>
</dbReference>
<dbReference type="GO" id="GO:0005886">
    <property type="term" value="C:plasma membrane"/>
    <property type="evidence" value="ECO:0007669"/>
    <property type="project" value="UniProtKB-SubCell"/>
</dbReference>
<dbReference type="STRING" id="1465756.BIV18_05260"/>
<keyword evidence="3 8" id="KW-0812">Transmembrane</keyword>
<keyword evidence="7 8" id="KW-0464">Manganese</keyword>
<keyword evidence="1 8" id="KW-0813">Transport</keyword>
<feature type="transmembrane region" description="Helical" evidence="8">
    <location>
        <begin position="105"/>
        <end position="124"/>
    </location>
</feature>
<comment type="caution">
    <text evidence="9">The sequence shown here is derived from an EMBL/GenBank/DDBJ whole genome shotgun (WGS) entry which is preliminary data.</text>
</comment>
<evidence type="ECO:0000313" key="9">
    <source>
        <dbReference type="EMBL" id="OLR64961.1"/>
    </source>
</evidence>
<sequence>MNLVSVFLIGVGLSMDAFAAAICKGLSIKRNFLKKSFVISLFFGFFQALMPYIGYLLGSIFAEKLQAVDHWIAFVLLSIIGVNMIRESRDKTCEFEEDRLDLKNLLMLSIATSIDALAVGVSFAFLKIKIFIAVLAIGLTTFLISFLGVRIGRVFGIALKDKAQVAGGLILILLGLKILVEHLGLLAF</sequence>
<dbReference type="GO" id="GO:0005384">
    <property type="term" value="F:manganese ion transmembrane transporter activity"/>
    <property type="evidence" value="ECO:0007669"/>
    <property type="project" value="UniProtKB-UniRule"/>
</dbReference>
<gene>
    <name evidence="8" type="primary">mntP</name>
    <name evidence="9" type="ORF">BIV18_05260</name>
</gene>
<feature type="transmembrane region" description="Helical" evidence="8">
    <location>
        <begin position="6"/>
        <end position="26"/>
    </location>
</feature>
<feature type="transmembrane region" description="Helical" evidence="8">
    <location>
        <begin position="38"/>
        <end position="62"/>
    </location>
</feature>
<dbReference type="Proteomes" id="UP000187166">
    <property type="component" value="Unassembled WGS sequence"/>
</dbReference>
<organism evidence="9 10">
    <name type="scientific">Peptoniphilus porci</name>
    <dbReference type="NCBI Taxonomy" id="2652280"/>
    <lineage>
        <taxon>Bacteria</taxon>
        <taxon>Bacillati</taxon>
        <taxon>Bacillota</taxon>
        <taxon>Tissierellia</taxon>
        <taxon>Tissierellales</taxon>
        <taxon>Peptoniphilaceae</taxon>
        <taxon>Peptoniphilus</taxon>
    </lineage>
</organism>
<feature type="transmembrane region" description="Helical" evidence="8">
    <location>
        <begin position="163"/>
        <end position="180"/>
    </location>
</feature>
<feature type="transmembrane region" description="Helical" evidence="8">
    <location>
        <begin position="68"/>
        <end position="85"/>
    </location>
</feature>
<reference evidence="9 10" key="1">
    <citation type="journal article" date="2016" name="Appl. Environ. Microbiol.">
        <title>Function and Phylogeny of Bacterial Butyryl Coenzyme A:Acetate Transferases and Their Diversity in the Proximal Colon of Swine.</title>
        <authorList>
            <person name="Trachsel J."/>
            <person name="Bayles D.O."/>
            <person name="Looft T."/>
            <person name="Levine U.Y."/>
            <person name="Allen H.K."/>
        </authorList>
    </citation>
    <scope>NUCLEOTIDE SEQUENCE [LARGE SCALE GENOMIC DNA]</scope>
    <source>
        <strain evidence="9 10">35-6-1</strain>
    </source>
</reference>
<feature type="transmembrane region" description="Helical" evidence="8">
    <location>
        <begin position="130"/>
        <end position="151"/>
    </location>
</feature>
<evidence type="ECO:0000256" key="7">
    <source>
        <dbReference type="ARBA" id="ARBA00023211"/>
    </source>
</evidence>
<evidence type="ECO:0000256" key="8">
    <source>
        <dbReference type="HAMAP-Rule" id="MF_01521"/>
    </source>
</evidence>
<dbReference type="PANTHER" id="PTHR35529:SF1">
    <property type="entry name" value="MANGANESE EFFLUX PUMP MNTP-RELATED"/>
    <property type="match status" value="1"/>
</dbReference>
<evidence type="ECO:0000256" key="2">
    <source>
        <dbReference type="ARBA" id="ARBA00022475"/>
    </source>
</evidence>
<name>A0A1U7LZW1_9FIRM</name>
<dbReference type="InterPro" id="IPR003810">
    <property type="entry name" value="Mntp/YtaF"/>
</dbReference>
<evidence type="ECO:0000256" key="5">
    <source>
        <dbReference type="ARBA" id="ARBA00023065"/>
    </source>
</evidence>
<dbReference type="Pfam" id="PF02659">
    <property type="entry name" value="Mntp"/>
    <property type="match status" value="1"/>
</dbReference>
<dbReference type="AlphaFoldDB" id="A0A1U7LZW1"/>
<evidence type="ECO:0000256" key="1">
    <source>
        <dbReference type="ARBA" id="ARBA00022448"/>
    </source>
</evidence>